<evidence type="ECO:0000313" key="2">
    <source>
        <dbReference type="EMBL" id="AJT42239.1"/>
    </source>
</evidence>
<dbReference type="HOGENOM" id="CLU_413994_0_0_11"/>
<reference evidence="2 3" key="1">
    <citation type="journal article" date="2015" name="Genome Announc.">
        <title>Complete Genome Sequencing of Protease-Producing Novel Arthrobacter sp. Strain IHBB 11108 Using PacBio Single-Molecule Real-Time Sequencing Technology.</title>
        <authorList>
            <person name="Kiran S."/>
            <person name="Swarnkar M.K."/>
            <person name="Pal M."/>
            <person name="Thakur R."/>
            <person name="Tewari R."/>
            <person name="Singh A.K."/>
            <person name="Gulati A."/>
        </authorList>
    </citation>
    <scope>NUCLEOTIDE SEQUENCE [LARGE SCALE GENOMIC DNA]</scope>
    <source>
        <strain evidence="2 3">IHBB 11108</strain>
    </source>
</reference>
<name>A0A0D4C106_9MICC</name>
<dbReference type="Proteomes" id="UP000061839">
    <property type="component" value="Chromosome"/>
</dbReference>
<evidence type="ECO:0008006" key="4">
    <source>
        <dbReference type="Google" id="ProtNLM"/>
    </source>
</evidence>
<sequence>MTLGLLVLSFVAPSSASAAPTQPFPDYGSTTNPALKSGLNGDIAGSAFVDNDGEFHWISSYSLYTKPTDPSTTDSVTKTYTNSDLGTVSSGLGTTTTLNTANTHMNEPGSLCYKVDQKPVNPAPSLYQDDHCDVIGIWVDPATGTWYGAVNDEFQFNPWATGNPTPNERVGSGIHYNRILMASSSDKGKTWDYQGAIVTSPYQHNGVADSTAFPANTWSYGIAGVRLFIDHASGYFYLLYNEQIMTKPGYTAFGKWFSMARAPISGKMAPGTWNKYSKGKWTEPGLGGQDGMIGSSLDLDASYNAAQDLVSYQGSGADGSALYFSNYKVPSTGIFEFATPQGTKYQANSVAGTLTDASGQAVSQVEFNDPAIGATVLVQPTADKKINITVTNNSGDSRSQLVSAGKSIYQNAASKRLYVQEFRIEESIISYNAYSQRYRAVSYNGYVYETADLGKPNSWVPVGKQPAGTTNAYLSGIDNGSLSNQNVSGRTYRTLSALTRTVSTISQTPHSASQPSYSVGRLPLDSTGNAINPASSYQLSLGSNQLVIGTGSNKWKIVPVKDESNAAYNSGFYRLQNVSTGQYLQIGASGAAAARAQGAQASLGAALAEFSAAGNGGNGTPGGSDQWYLQPVTANTPSTLTASSSPSTQAAASVTGISGVKQYRLVNRNSGMSLQLQGGKFVLAGQNFGNAGQILAISLAP</sequence>
<dbReference type="EMBL" id="CP011005">
    <property type="protein sequence ID" value="AJT42239.1"/>
    <property type="molecule type" value="Genomic_DNA"/>
</dbReference>
<evidence type="ECO:0000256" key="1">
    <source>
        <dbReference type="SAM" id="SignalP"/>
    </source>
</evidence>
<dbReference type="AlphaFoldDB" id="A0A0D4C106"/>
<accession>A0A0D4C106</accession>
<organism evidence="2 3">
    <name type="scientific">Psychromicrobium lacuslunae</name>
    <dbReference type="NCBI Taxonomy" id="1618207"/>
    <lineage>
        <taxon>Bacteria</taxon>
        <taxon>Bacillati</taxon>
        <taxon>Actinomycetota</taxon>
        <taxon>Actinomycetes</taxon>
        <taxon>Micrococcales</taxon>
        <taxon>Micrococcaceae</taxon>
        <taxon>Psychromicrobium</taxon>
    </lineage>
</organism>
<dbReference type="STRING" id="1618207.UM93_13370"/>
<gene>
    <name evidence="2" type="ORF">UM93_13370</name>
</gene>
<protein>
    <recommendedName>
        <fullName evidence="4">Ricin B lectin domain-containing protein</fullName>
    </recommendedName>
</protein>
<proteinExistence type="predicted"/>
<feature type="chain" id="PRO_5002281546" description="Ricin B lectin domain-containing protein" evidence="1">
    <location>
        <begin position="19"/>
        <end position="701"/>
    </location>
</feature>
<dbReference type="Gene3D" id="2.80.10.50">
    <property type="match status" value="1"/>
</dbReference>
<keyword evidence="1" id="KW-0732">Signal</keyword>
<keyword evidence="3" id="KW-1185">Reference proteome</keyword>
<evidence type="ECO:0000313" key="3">
    <source>
        <dbReference type="Proteomes" id="UP000061839"/>
    </source>
</evidence>
<dbReference type="KEGG" id="ari:UM93_13370"/>
<dbReference type="PATRIC" id="fig|1618207.4.peg.2712"/>
<feature type="signal peptide" evidence="1">
    <location>
        <begin position="1"/>
        <end position="18"/>
    </location>
</feature>